<dbReference type="InterPro" id="IPR036640">
    <property type="entry name" value="ABC1_TM_sf"/>
</dbReference>
<keyword evidence="2 5" id="KW-0812">Transmembrane</keyword>
<dbReference type="Proteomes" id="UP000743370">
    <property type="component" value="Unassembled WGS sequence"/>
</dbReference>
<organism evidence="7 8">
    <name type="scientific">Phaseolus angularis</name>
    <name type="common">Azuki bean</name>
    <name type="synonym">Vigna angularis</name>
    <dbReference type="NCBI Taxonomy" id="3914"/>
    <lineage>
        <taxon>Eukaryota</taxon>
        <taxon>Viridiplantae</taxon>
        <taxon>Streptophyta</taxon>
        <taxon>Embryophyta</taxon>
        <taxon>Tracheophyta</taxon>
        <taxon>Spermatophyta</taxon>
        <taxon>Magnoliopsida</taxon>
        <taxon>eudicotyledons</taxon>
        <taxon>Gunneridae</taxon>
        <taxon>Pentapetalae</taxon>
        <taxon>rosids</taxon>
        <taxon>fabids</taxon>
        <taxon>Fabales</taxon>
        <taxon>Fabaceae</taxon>
        <taxon>Papilionoideae</taxon>
        <taxon>50 kb inversion clade</taxon>
        <taxon>NPAAA clade</taxon>
        <taxon>indigoferoid/millettioid clade</taxon>
        <taxon>Phaseoleae</taxon>
        <taxon>Vigna</taxon>
    </lineage>
</organism>
<dbReference type="PANTHER" id="PTHR24222">
    <property type="entry name" value="ABC TRANSPORTER B FAMILY"/>
    <property type="match status" value="1"/>
</dbReference>
<keyword evidence="3 5" id="KW-1133">Transmembrane helix</keyword>
<keyword evidence="4 5" id="KW-0472">Membrane</keyword>
<feature type="domain" description="ABC transmembrane type-1" evidence="6">
    <location>
        <begin position="41"/>
        <end position="238"/>
    </location>
</feature>
<dbReference type="CDD" id="cd18577">
    <property type="entry name" value="ABC_6TM_Pgp_ABCB1_D1_like"/>
    <property type="match status" value="1"/>
</dbReference>
<gene>
    <name evidence="7" type="ORF">HKW66_Vig0202400</name>
</gene>
<dbReference type="EMBL" id="JABFOF010000009">
    <property type="protein sequence ID" value="KAG2380867.1"/>
    <property type="molecule type" value="Genomic_DNA"/>
</dbReference>
<dbReference type="GO" id="GO:0005524">
    <property type="term" value="F:ATP binding"/>
    <property type="evidence" value="ECO:0007669"/>
    <property type="project" value="InterPro"/>
</dbReference>
<evidence type="ECO:0000256" key="2">
    <source>
        <dbReference type="ARBA" id="ARBA00022692"/>
    </source>
</evidence>
<accession>A0A8T0JUL9</accession>
<dbReference type="InterPro" id="IPR039421">
    <property type="entry name" value="Type_1_exporter"/>
</dbReference>
<feature type="transmembrane region" description="Helical" evidence="5">
    <location>
        <begin position="244"/>
        <end position="264"/>
    </location>
</feature>
<evidence type="ECO:0000256" key="3">
    <source>
        <dbReference type="ARBA" id="ARBA00022989"/>
    </source>
</evidence>
<dbReference type="SUPFAM" id="SSF90123">
    <property type="entry name" value="ABC transporter transmembrane region"/>
    <property type="match status" value="1"/>
</dbReference>
<name>A0A8T0JUL9_PHAAN</name>
<comment type="caution">
    <text evidence="7">The sequence shown here is derived from an EMBL/GenBank/DDBJ whole genome shotgun (WGS) entry which is preliminary data.</text>
</comment>
<dbReference type="InterPro" id="IPR011527">
    <property type="entry name" value="ABC1_TM_dom"/>
</dbReference>
<feature type="transmembrane region" description="Helical" evidence="5">
    <location>
        <begin position="186"/>
        <end position="205"/>
    </location>
</feature>
<dbReference type="AlphaFoldDB" id="A0A8T0JUL9"/>
<evidence type="ECO:0000313" key="8">
    <source>
        <dbReference type="Proteomes" id="UP000743370"/>
    </source>
</evidence>
<comment type="subcellular location">
    <subcellularLocation>
        <location evidence="1">Membrane</location>
        <topology evidence="1">Multi-pass membrane protein</topology>
    </subcellularLocation>
</comment>
<evidence type="ECO:0000256" key="4">
    <source>
        <dbReference type="ARBA" id="ARBA00023136"/>
    </source>
</evidence>
<evidence type="ECO:0000256" key="1">
    <source>
        <dbReference type="ARBA" id="ARBA00004141"/>
    </source>
</evidence>
<feature type="transmembrane region" description="Helical" evidence="5">
    <location>
        <begin position="88"/>
        <end position="108"/>
    </location>
</feature>
<evidence type="ECO:0000259" key="6">
    <source>
        <dbReference type="PROSITE" id="PS50929"/>
    </source>
</evidence>
<protein>
    <submittedName>
        <fullName evidence="7">ABC transporter B family member 11</fullName>
    </submittedName>
</protein>
<evidence type="ECO:0000313" key="7">
    <source>
        <dbReference type="EMBL" id="KAG2380867.1"/>
    </source>
</evidence>
<dbReference type="PANTHER" id="PTHR24222:SF63">
    <property type="entry name" value="ATP BINDING CASSETTE SUBFAMILY B"/>
    <property type="match status" value="1"/>
</dbReference>
<dbReference type="Gene3D" id="1.20.1560.10">
    <property type="entry name" value="ABC transporter type 1, transmembrane domain"/>
    <property type="match status" value="1"/>
</dbReference>
<sequence>MDGKGSSAEREEQRKQKGKAETVPFRKLFAFADCADIMLMAVGSIGAIGNGLGFPLMTLLFGEIIHSFGSNQNSSGIVEKVSQVSLKFVYLAVGSGVAAFLQVTCWMVTGERQAARIRELYLKTILRQDIAFFDKATNTGEVIGRISGDTVLIQEAMGEKVGKFVQLIATFVGGFAISFAKGWLLTLVMLCLFPLLVASGAAMAIMQGRMASRGQVAYAKAAHIVQQTIASIRTVRSLTYLQTYTHDSLITVNYIFFVLIFTVIT</sequence>
<proteinExistence type="predicted"/>
<dbReference type="Pfam" id="PF00664">
    <property type="entry name" value="ABC_membrane"/>
    <property type="match status" value="1"/>
</dbReference>
<evidence type="ECO:0000256" key="5">
    <source>
        <dbReference type="SAM" id="Phobius"/>
    </source>
</evidence>
<dbReference type="GO" id="GO:0005886">
    <property type="term" value="C:plasma membrane"/>
    <property type="evidence" value="ECO:0007669"/>
    <property type="project" value="TreeGrafter"/>
</dbReference>
<dbReference type="GO" id="GO:0140359">
    <property type="term" value="F:ABC-type transporter activity"/>
    <property type="evidence" value="ECO:0007669"/>
    <property type="project" value="InterPro"/>
</dbReference>
<reference evidence="7 8" key="1">
    <citation type="submission" date="2020-05" db="EMBL/GenBank/DDBJ databases">
        <title>Vigna angularis (adzuki bean) Var. LongXiaoDou No. 4 denovo assembly.</title>
        <authorList>
            <person name="Xiang H."/>
        </authorList>
    </citation>
    <scope>NUCLEOTIDE SEQUENCE [LARGE SCALE GENOMIC DNA]</scope>
    <source>
        <tissue evidence="7">Leaf</tissue>
    </source>
</reference>
<dbReference type="PROSITE" id="PS50929">
    <property type="entry name" value="ABC_TM1F"/>
    <property type="match status" value="1"/>
</dbReference>